<keyword evidence="5 9" id="KW-1133">Transmembrane helix</keyword>
<dbReference type="SUPFAM" id="SSF103481">
    <property type="entry name" value="Multidrug resistance efflux transporter EmrE"/>
    <property type="match status" value="1"/>
</dbReference>
<dbReference type="PANTHER" id="PTHR30561:SF1">
    <property type="entry name" value="MULTIDRUG TRANSPORTER EMRE"/>
    <property type="match status" value="1"/>
</dbReference>
<dbReference type="AlphaFoldDB" id="A0A6L5Z4D8"/>
<keyword evidence="6 9" id="KW-0472">Membrane</keyword>
<evidence type="ECO:0000256" key="5">
    <source>
        <dbReference type="ARBA" id="ARBA00022989"/>
    </source>
</evidence>
<name>A0A6L5Z4D8_9RHOB</name>
<feature type="transmembrane region" description="Helical" evidence="9">
    <location>
        <begin position="57"/>
        <end position="78"/>
    </location>
</feature>
<dbReference type="GO" id="GO:0015297">
    <property type="term" value="F:antiporter activity"/>
    <property type="evidence" value="ECO:0007669"/>
    <property type="project" value="TreeGrafter"/>
</dbReference>
<evidence type="ECO:0000256" key="4">
    <source>
        <dbReference type="ARBA" id="ARBA00022692"/>
    </source>
</evidence>
<dbReference type="EMBL" id="WIND01000019">
    <property type="protein sequence ID" value="MSU91431.1"/>
    <property type="molecule type" value="Genomic_DNA"/>
</dbReference>
<dbReference type="InterPro" id="IPR045324">
    <property type="entry name" value="Small_multidrug_res"/>
</dbReference>
<dbReference type="GO" id="GO:0031460">
    <property type="term" value="P:glycine betaine transport"/>
    <property type="evidence" value="ECO:0007669"/>
    <property type="project" value="TreeGrafter"/>
</dbReference>
<evidence type="ECO:0000256" key="9">
    <source>
        <dbReference type="SAM" id="Phobius"/>
    </source>
</evidence>
<dbReference type="FunFam" id="1.10.3730.20:FF:000001">
    <property type="entry name" value="Quaternary ammonium compound resistance transporter SugE"/>
    <property type="match status" value="1"/>
</dbReference>
<evidence type="ECO:0000256" key="1">
    <source>
        <dbReference type="ARBA" id="ARBA00004651"/>
    </source>
</evidence>
<dbReference type="GO" id="GO:0015199">
    <property type="term" value="F:amino-acid betaine transmembrane transporter activity"/>
    <property type="evidence" value="ECO:0007669"/>
    <property type="project" value="TreeGrafter"/>
</dbReference>
<evidence type="ECO:0000256" key="2">
    <source>
        <dbReference type="ARBA" id="ARBA00022448"/>
    </source>
</evidence>
<dbReference type="GO" id="GO:1990961">
    <property type="term" value="P:xenobiotic detoxification by transmembrane export across the plasma membrane"/>
    <property type="evidence" value="ECO:0007669"/>
    <property type="project" value="UniProtKB-ARBA"/>
</dbReference>
<evidence type="ECO:0000256" key="3">
    <source>
        <dbReference type="ARBA" id="ARBA00022475"/>
    </source>
</evidence>
<accession>A0A6L5Z4D8</accession>
<proteinExistence type="inferred from homology"/>
<dbReference type="GO" id="GO:0005886">
    <property type="term" value="C:plasma membrane"/>
    <property type="evidence" value="ECO:0007669"/>
    <property type="project" value="UniProtKB-SubCell"/>
</dbReference>
<keyword evidence="2" id="KW-0813">Transport</keyword>
<dbReference type="Proteomes" id="UP000474957">
    <property type="component" value="Unassembled WGS sequence"/>
</dbReference>
<protein>
    <submittedName>
        <fullName evidence="10">QacE family quaternary ammonium compound efflux SMR transporter</fullName>
    </submittedName>
</protein>
<reference evidence="10 11" key="1">
    <citation type="submission" date="2019-10" db="EMBL/GenBank/DDBJ databases">
        <title>Cognatihalovulum marinum gen. nov. sp. nov., a new member of the family Rhodobacteraceae isolated from deep seawater of the Northwest Indian Ocean.</title>
        <authorList>
            <person name="Ruan C."/>
            <person name="Wang J."/>
            <person name="Zheng X."/>
            <person name="Song L."/>
            <person name="Zhu Y."/>
            <person name="Huang Y."/>
            <person name="Lu Z."/>
            <person name="Du W."/>
            <person name="Huang L."/>
            <person name="Dai X."/>
        </authorList>
    </citation>
    <scope>NUCLEOTIDE SEQUENCE [LARGE SCALE GENOMIC DNA]</scope>
    <source>
        <strain evidence="10 11">2CG4</strain>
    </source>
</reference>
<dbReference type="Pfam" id="PF00893">
    <property type="entry name" value="Multi_Drug_Res"/>
    <property type="match status" value="1"/>
</dbReference>
<comment type="caution">
    <text evidence="10">The sequence shown here is derived from an EMBL/GenBank/DDBJ whole genome shotgun (WGS) entry which is preliminary data.</text>
</comment>
<keyword evidence="3" id="KW-1003">Cell membrane</keyword>
<evidence type="ECO:0000313" key="10">
    <source>
        <dbReference type="EMBL" id="MSU91431.1"/>
    </source>
</evidence>
<keyword evidence="4 8" id="KW-0812">Transmembrane</keyword>
<dbReference type="InterPro" id="IPR000390">
    <property type="entry name" value="Small_drug/metabolite_transptr"/>
</dbReference>
<dbReference type="InterPro" id="IPR037185">
    <property type="entry name" value="EmrE-like"/>
</dbReference>
<dbReference type="RefSeq" id="WP_154448578.1">
    <property type="nucleotide sequence ID" value="NZ_WIND01000019.1"/>
</dbReference>
<evidence type="ECO:0000256" key="7">
    <source>
        <dbReference type="ARBA" id="ARBA00038032"/>
    </source>
</evidence>
<evidence type="ECO:0000256" key="8">
    <source>
        <dbReference type="RuleBase" id="RU003942"/>
    </source>
</evidence>
<dbReference type="Gene3D" id="1.10.3730.20">
    <property type="match status" value="1"/>
</dbReference>
<dbReference type="PANTHER" id="PTHR30561">
    <property type="entry name" value="SMR FAMILY PROTON-DEPENDENT DRUG EFFLUX TRANSPORTER SUGE"/>
    <property type="match status" value="1"/>
</dbReference>
<evidence type="ECO:0000256" key="6">
    <source>
        <dbReference type="ARBA" id="ARBA00023136"/>
    </source>
</evidence>
<keyword evidence="11" id="KW-1185">Reference proteome</keyword>
<sequence length="109" mass="11489">MPYLFLFLAVVAETIGTSALQASAQFTRPLPSALVVIGYALSFYLLSLVLRTIPVGVAYAIWSGLGIVLIAAIGRVVFGQRLDTPALLGMALILCGIVVIQLFSGAARH</sequence>
<gene>
    <name evidence="10" type="ORF">GE300_17770</name>
</gene>
<comment type="similarity">
    <text evidence="7 8">Belongs to the drug/metabolite transporter (DMT) superfamily. Small multidrug resistance (SMR) (TC 2.A.7.1) family.</text>
</comment>
<feature type="transmembrane region" description="Helical" evidence="9">
    <location>
        <begin position="31"/>
        <end position="50"/>
    </location>
</feature>
<evidence type="ECO:0000313" key="11">
    <source>
        <dbReference type="Proteomes" id="UP000474957"/>
    </source>
</evidence>
<feature type="transmembrane region" description="Helical" evidence="9">
    <location>
        <begin position="84"/>
        <end position="103"/>
    </location>
</feature>
<comment type="subcellular location">
    <subcellularLocation>
        <location evidence="1 8">Cell membrane</location>
        <topology evidence="1 8">Multi-pass membrane protein</topology>
    </subcellularLocation>
</comment>
<dbReference type="GO" id="GO:0015220">
    <property type="term" value="F:choline transmembrane transporter activity"/>
    <property type="evidence" value="ECO:0007669"/>
    <property type="project" value="TreeGrafter"/>
</dbReference>
<organism evidence="10 11">
    <name type="scientific">Halovulum marinum</name>
    <dbReference type="NCBI Taxonomy" id="2662447"/>
    <lineage>
        <taxon>Bacteria</taxon>
        <taxon>Pseudomonadati</taxon>
        <taxon>Pseudomonadota</taxon>
        <taxon>Alphaproteobacteria</taxon>
        <taxon>Rhodobacterales</taxon>
        <taxon>Paracoccaceae</taxon>
        <taxon>Halovulum</taxon>
    </lineage>
</organism>